<comment type="similarity">
    <text evidence="13">Belongs to the protein kinase superfamily. Ser/Thr protein kinase family.</text>
</comment>
<dbReference type="FunFam" id="2.90.10.10:FF:000001">
    <property type="entry name" value="G-type lectin S-receptor-like serine/threonine-protein kinase"/>
    <property type="match status" value="1"/>
</dbReference>
<dbReference type="Pfam" id="PF07714">
    <property type="entry name" value="PK_Tyr_Ser-Thr"/>
    <property type="match status" value="1"/>
</dbReference>
<dbReference type="GO" id="GO:0005524">
    <property type="term" value="F:ATP binding"/>
    <property type="evidence" value="ECO:0007669"/>
    <property type="project" value="UniProtKB-KW"/>
</dbReference>
<evidence type="ECO:0000256" key="1">
    <source>
        <dbReference type="ARBA" id="ARBA00004251"/>
    </source>
</evidence>
<dbReference type="SUPFAM" id="SSF51110">
    <property type="entry name" value="alpha-D-mannose-specific plant lectins"/>
    <property type="match status" value="1"/>
</dbReference>
<dbReference type="InterPro" id="IPR036426">
    <property type="entry name" value="Bulb-type_lectin_dom_sf"/>
</dbReference>
<feature type="domain" description="Protein kinase" evidence="17">
    <location>
        <begin position="323"/>
        <end position="666"/>
    </location>
</feature>
<dbReference type="OrthoDB" id="4062651at2759"/>
<evidence type="ECO:0000256" key="13">
    <source>
        <dbReference type="PIRNR" id="PIRNR000641"/>
    </source>
</evidence>
<dbReference type="Pfam" id="PF01453">
    <property type="entry name" value="B_lectin"/>
    <property type="match status" value="1"/>
</dbReference>
<proteinExistence type="inferred from homology"/>
<keyword evidence="10" id="KW-0325">Glycoprotein</keyword>
<evidence type="ECO:0000259" key="19">
    <source>
        <dbReference type="PROSITE" id="PS50948"/>
    </source>
</evidence>
<dbReference type="CDD" id="cd01098">
    <property type="entry name" value="PAN_AP_plant"/>
    <property type="match status" value="1"/>
</dbReference>
<comment type="catalytic activity">
    <reaction evidence="12 13">
        <text>L-seryl-[protein] + ATP = O-phospho-L-seryl-[protein] + ADP + H(+)</text>
        <dbReference type="Rhea" id="RHEA:17989"/>
        <dbReference type="Rhea" id="RHEA-COMP:9863"/>
        <dbReference type="Rhea" id="RHEA-COMP:11604"/>
        <dbReference type="ChEBI" id="CHEBI:15378"/>
        <dbReference type="ChEBI" id="CHEBI:29999"/>
        <dbReference type="ChEBI" id="CHEBI:30616"/>
        <dbReference type="ChEBI" id="CHEBI:83421"/>
        <dbReference type="ChEBI" id="CHEBI:456216"/>
        <dbReference type="EC" id="2.7.11.1"/>
    </reaction>
</comment>
<keyword evidence="2" id="KW-1003">Cell membrane</keyword>
<dbReference type="InterPro" id="IPR008271">
    <property type="entry name" value="Ser/Thr_kinase_AS"/>
</dbReference>
<dbReference type="PROSITE" id="PS50948">
    <property type="entry name" value="PAN"/>
    <property type="match status" value="1"/>
</dbReference>
<feature type="compositionally biased region" description="Polar residues" evidence="14">
    <location>
        <begin position="683"/>
        <end position="696"/>
    </location>
</feature>
<dbReference type="SMART" id="SM00220">
    <property type="entry name" value="S_TKc"/>
    <property type="match status" value="1"/>
</dbReference>
<evidence type="ECO:0000313" key="21">
    <source>
        <dbReference type="Proteomes" id="UP000250321"/>
    </source>
</evidence>
<organism evidence="20 21">
    <name type="scientific">Prunus yedoensis var. nudiflora</name>
    <dbReference type="NCBI Taxonomy" id="2094558"/>
    <lineage>
        <taxon>Eukaryota</taxon>
        <taxon>Viridiplantae</taxon>
        <taxon>Streptophyta</taxon>
        <taxon>Embryophyta</taxon>
        <taxon>Tracheophyta</taxon>
        <taxon>Spermatophyta</taxon>
        <taxon>Magnoliopsida</taxon>
        <taxon>eudicotyledons</taxon>
        <taxon>Gunneridae</taxon>
        <taxon>Pentapetalae</taxon>
        <taxon>rosids</taxon>
        <taxon>fabids</taxon>
        <taxon>Rosales</taxon>
        <taxon>Rosaceae</taxon>
        <taxon>Amygdaloideae</taxon>
        <taxon>Amygdaleae</taxon>
        <taxon>Prunus</taxon>
    </lineage>
</organism>
<keyword evidence="15" id="KW-0812">Transmembrane</keyword>
<keyword evidence="8 13" id="KW-0067">ATP-binding</keyword>
<evidence type="ECO:0000256" key="9">
    <source>
        <dbReference type="ARBA" id="ARBA00023157"/>
    </source>
</evidence>
<dbReference type="GO" id="GO:0004674">
    <property type="term" value="F:protein serine/threonine kinase activity"/>
    <property type="evidence" value="ECO:0007669"/>
    <property type="project" value="UniProtKB-KW"/>
</dbReference>
<evidence type="ECO:0000256" key="14">
    <source>
        <dbReference type="SAM" id="MobiDB-lite"/>
    </source>
</evidence>
<dbReference type="SMART" id="SM00108">
    <property type="entry name" value="B_lectin"/>
    <property type="match status" value="1"/>
</dbReference>
<dbReference type="InterPro" id="IPR001245">
    <property type="entry name" value="Ser-Thr/Tyr_kinase_cat_dom"/>
</dbReference>
<name>A0A314UXP5_PRUYE</name>
<reference evidence="20 21" key="1">
    <citation type="submission" date="2018-02" db="EMBL/GenBank/DDBJ databases">
        <title>Draft genome of wild Prunus yedoensis var. nudiflora.</title>
        <authorList>
            <person name="Baek S."/>
            <person name="Kim J.-H."/>
            <person name="Choi K."/>
            <person name="Kim G.-B."/>
            <person name="Cho A."/>
            <person name="Jang H."/>
            <person name="Shin C.-H."/>
            <person name="Yu H.-J."/>
            <person name="Mun J.-H."/>
        </authorList>
    </citation>
    <scope>NUCLEOTIDE SEQUENCE [LARGE SCALE GENOMIC DNA]</scope>
    <source>
        <strain evidence="21">cv. Jeju island</strain>
        <tissue evidence="20">Leaf</tissue>
    </source>
</reference>
<comment type="subcellular location">
    <subcellularLocation>
        <location evidence="1">Cell membrane</location>
        <topology evidence="1">Single-pass type I membrane protein</topology>
    </subcellularLocation>
</comment>
<dbReference type="InterPro" id="IPR001480">
    <property type="entry name" value="Bulb-type_lectin_dom"/>
</dbReference>
<comment type="catalytic activity">
    <reaction evidence="11 13">
        <text>L-threonyl-[protein] + ATP = O-phospho-L-threonyl-[protein] + ADP + H(+)</text>
        <dbReference type="Rhea" id="RHEA:46608"/>
        <dbReference type="Rhea" id="RHEA-COMP:11060"/>
        <dbReference type="Rhea" id="RHEA-COMP:11605"/>
        <dbReference type="ChEBI" id="CHEBI:15378"/>
        <dbReference type="ChEBI" id="CHEBI:30013"/>
        <dbReference type="ChEBI" id="CHEBI:30616"/>
        <dbReference type="ChEBI" id="CHEBI:61977"/>
        <dbReference type="ChEBI" id="CHEBI:456216"/>
        <dbReference type="EC" id="2.7.11.1"/>
    </reaction>
</comment>
<dbReference type="Gene3D" id="2.90.10.10">
    <property type="entry name" value="Bulb-type lectin domain"/>
    <property type="match status" value="1"/>
</dbReference>
<dbReference type="Gene3D" id="1.10.510.10">
    <property type="entry name" value="Transferase(Phosphotransferase) domain 1"/>
    <property type="match status" value="1"/>
</dbReference>
<gene>
    <name evidence="20" type="ORF">Pyn_20679</name>
</gene>
<keyword evidence="15" id="KW-1133">Transmembrane helix</keyword>
<feature type="domain" description="Bulb-type lectin" evidence="18">
    <location>
        <begin position="24"/>
        <end position="150"/>
    </location>
</feature>
<evidence type="ECO:0000259" key="18">
    <source>
        <dbReference type="PROSITE" id="PS50927"/>
    </source>
</evidence>
<dbReference type="AlphaFoldDB" id="A0A314UXP5"/>
<dbReference type="FunFam" id="3.30.200.20:FF:000910">
    <property type="entry name" value="Cysteine-rich receptor-like protein kinase 11"/>
    <property type="match status" value="1"/>
</dbReference>
<evidence type="ECO:0000256" key="11">
    <source>
        <dbReference type="ARBA" id="ARBA00047899"/>
    </source>
</evidence>
<dbReference type="GO" id="GO:0030246">
    <property type="term" value="F:carbohydrate binding"/>
    <property type="evidence" value="ECO:0007669"/>
    <property type="project" value="UniProtKB-KW"/>
</dbReference>
<evidence type="ECO:0000256" key="16">
    <source>
        <dbReference type="SAM" id="SignalP"/>
    </source>
</evidence>
<dbReference type="PROSITE" id="PS50927">
    <property type="entry name" value="BULB_LECTIN"/>
    <property type="match status" value="1"/>
</dbReference>
<dbReference type="Gene3D" id="3.30.200.20">
    <property type="entry name" value="Phosphorylase Kinase, domain 1"/>
    <property type="match status" value="1"/>
</dbReference>
<keyword evidence="5 16" id="KW-0732">Signal</keyword>
<evidence type="ECO:0000256" key="3">
    <source>
        <dbReference type="ARBA" id="ARBA00022527"/>
    </source>
</evidence>
<feature type="domain" description="Apple" evidence="19">
    <location>
        <begin position="225"/>
        <end position="305"/>
    </location>
</feature>
<evidence type="ECO:0000256" key="4">
    <source>
        <dbReference type="ARBA" id="ARBA00022679"/>
    </source>
</evidence>
<evidence type="ECO:0000313" key="20">
    <source>
        <dbReference type="EMBL" id="PQM42335.1"/>
    </source>
</evidence>
<comment type="caution">
    <text evidence="20">The sequence shown here is derived from an EMBL/GenBank/DDBJ whole genome shotgun (WGS) entry which is preliminary data.</text>
</comment>
<evidence type="ECO:0000256" key="12">
    <source>
        <dbReference type="ARBA" id="ARBA00048679"/>
    </source>
</evidence>
<evidence type="ECO:0000259" key="17">
    <source>
        <dbReference type="PROSITE" id="PS50011"/>
    </source>
</evidence>
<dbReference type="GO" id="GO:0106310">
    <property type="term" value="F:protein serine kinase activity"/>
    <property type="evidence" value="ECO:0007669"/>
    <property type="project" value="RHEA"/>
</dbReference>
<dbReference type="Pfam" id="PF08276">
    <property type="entry name" value="PAN_2"/>
    <property type="match status" value="1"/>
</dbReference>
<dbReference type="PANTHER" id="PTHR27002">
    <property type="entry name" value="RECEPTOR-LIKE SERINE/THREONINE-PROTEIN KINASE SD1-8"/>
    <property type="match status" value="1"/>
</dbReference>
<dbReference type="EMBL" id="PJQY01002846">
    <property type="protein sequence ID" value="PQM42335.1"/>
    <property type="molecule type" value="Genomic_DNA"/>
</dbReference>
<dbReference type="InterPro" id="IPR024171">
    <property type="entry name" value="SRK-like_kinase"/>
</dbReference>
<evidence type="ECO:0000256" key="15">
    <source>
        <dbReference type="SAM" id="Phobius"/>
    </source>
</evidence>
<evidence type="ECO:0000256" key="6">
    <source>
        <dbReference type="ARBA" id="ARBA00022741"/>
    </source>
</evidence>
<keyword evidence="20" id="KW-0675">Receptor</keyword>
<dbReference type="SMART" id="SM00473">
    <property type="entry name" value="PAN_AP"/>
    <property type="match status" value="1"/>
</dbReference>
<dbReference type="GO" id="GO:0048544">
    <property type="term" value="P:recognition of pollen"/>
    <property type="evidence" value="ECO:0007669"/>
    <property type="project" value="InterPro"/>
</dbReference>
<dbReference type="InterPro" id="IPR000719">
    <property type="entry name" value="Prot_kinase_dom"/>
</dbReference>
<feature type="transmembrane region" description="Helical" evidence="15">
    <location>
        <begin position="319"/>
        <end position="340"/>
    </location>
</feature>
<protein>
    <recommendedName>
        <fullName evidence="13">Receptor-like serine/threonine-protein kinase</fullName>
        <ecNumber evidence="13">2.7.11.1</ecNumber>
    </recommendedName>
</protein>
<sequence>MTIPCFMFIGIYLSVSFFTTLNAADAITQSQTLRDGKTLVSKHGSFQLGFFSPTAGDTKNRFLGIWCKNSSVSSATTVTWVANQHNPIYGSSGVLMISSSGNVVLLSQNSTVVWSIALSKQPRNPILQLLDSGNLVLREAGDENSRNYLWQILQWDEKSGLHRSLLASSSRDICDNYGRCGPYGMCDISNSVVCSCLKGFQPKDPVNWNYTDNSGGCERITPFVCQNEDGFIKYGGVKLPDTTHSWVSQSMSLKECRASCLNNCSCTAYAISNVKGGSSCTIWFGDLISLRKLPDEGQDLYVRMPASESDTDRQPKTKIIVIAVAAVSIVSGTFLAVYCIHRRRRKLKEKLQKDGMMGQNNEGQKEDLELPSFSLPTLITATDNFSFKHEAWRRWFWIRVQENFQGRLVDGQEIAVKRLSQSSRQGIAEFKNEVILIAKLQHRNLVKLLGYCIQGEERLLIYEYMPNKSLDFYIFDQTQGRLLDWSQRFHIICGIARGLLYLHQDSRLRIIHRDLKASNVLLDKEMNPKISDFGMARIFGGDQTEGVTKKVVGTYGYMAPEYAIDGQFSVKSDVFSFGVLLLETLSGKRSRGFYDRNQNLNLIGHAWRLWKEGRSLEMIDKCLSDSCTLSEVLRCVHVSLLCVQQLPEDRPTMSTVVLMLGGESALPQPKKPAFFLGKHPSSEAGSSSSKNHTSSIFGVRNETSSTNESSITELSDLYKAA</sequence>
<feature type="chain" id="PRO_5016236535" description="Receptor-like serine/threonine-protein kinase" evidence="16">
    <location>
        <begin position="24"/>
        <end position="721"/>
    </location>
</feature>
<keyword evidence="20" id="KW-0430">Lectin</keyword>
<dbReference type="PANTHER" id="PTHR27002:SF616">
    <property type="entry name" value="RECEPTOR-LIKE SERINE_THREONINE-PROTEIN KINASE"/>
    <property type="match status" value="1"/>
</dbReference>
<keyword evidence="9" id="KW-1015">Disulfide bond</keyword>
<accession>A0A314UXP5</accession>
<dbReference type="PROSITE" id="PS50011">
    <property type="entry name" value="PROTEIN_KINASE_DOM"/>
    <property type="match status" value="1"/>
</dbReference>
<feature type="compositionally biased region" description="Low complexity" evidence="14">
    <location>
        <begin position="702"/>
        <end position="715"/>
    </location>
</feature>
<keyword evidence="6 13" id="KW-0547">Nucleotide-binding</keyword>
<evidence type="ECO:0000256" key="10">
    <source>
        <dbReference type="ARBA" id="ARBA00023180"/>
    </source>
</evidence>
<dbReference type="InterPro" id="IPR011009">
    <property type="entry name" value="Kinase-like_dom_sf"/>
</dbReference>
<keyword evidence="21" id="KW-1185">Reference proteome</keyword>
<evidence type="ECO:0000256" key="7">
    <source>
        <dbReference type="ARBA" id="ARBA00022777"/>
    </source>
</evidence>
<keyword evidence="4 13" id="KW-0808">Transferase</keyword>
<dbReference type="CDD" id="cd14066">
    <property type="entry name" value="STKc_IRAK"/>
    <property type="match status" value="1"/>
</dbReference>
<dbReference type="CDD" id="cd00028">
    <property type="entry name" value="B_lectin"/>
    <property type="match status" value="1"/>
</dbReference>
<evidence type="ECO:0000256" key="5">
    <source>
        <dbReference type="ARBA" id="ARBA00022729"/>
    </source>
</evidence>
<dbReference type="Proteomes" id="UP000250321">
    <property type="component" value="Unassembled WGS sequence"/>
</dbReference>
<keyword evidence="3 13" id="KW-0723">Serine/threonine-protein kinase</keyword>
<dbReference type="GO" id="GO:0005886">
    <property type="term" value="C:plasma membrane"/>
    <property type="evidence" value="ECO:0007669"/>
    <property type="project" value="UniProtKB-SubCell"/>
</dbReference>
<dbReference type="EC" id="2.7.11.1" evidence="13"/>
<feature type="region of interest" description="Disordered" evidence="14">
    <location>
        <begin position="677"/>
        <end position="721"/>
    </location>
</feature>
<dbReference type="PROSITE" id="PS00108">
    <property type="entry name" value="PROTEIN_KINASE_ST"/>
    <property type="match status" value="1"/>
</dbReference>
<evidence type="ECO:0000256" key="8">
    <source>
        <dbReference type="ARBA" id="ARBA00022840"/>
    </source>
</evidence>
<feature type="signal peptide" evidence="16">
    <location>
        <begin position="1"/>
        <end position="23"/>
    </location>
</feature>
<dbReference type="Gene3D" id="3.50.4.10">
    <property type="entry name" value="Hepatocyte Growth Factor"/>
    <property type="match status" value="1"/>
</dbReference>
<dbReference type="PIRSF" id="PIRSF000641">
    <property type="entry name" value="SRK"/>
    <property type="match status" value="1"/>
</dbReference>
<evidence type="ECO:0000256" key="2">
    <source>
        <dbReference type="ARBA" id="ARBA00022475"/>
    </source>
</evidence>
<dbReference type="InterPro" id="IPR003609">
    <property type="entry name" value="Pan_app"/>
</dbReference>
<dbReference type="FunFam" id="1.10.510.10:FF:000060">
    <property type="entry name" value="G-type lectin S-receptor-like serine/threonine-protein kinase"/>
    <property type="match status" value="1"/>
</dbReference>
<dbReference type="SUPFAM" id="SSF56112">
    <property type="entry name" value="Protein kinase-like (PK-like)"/>
    <property type="match status" value="1"/>
</dbReference>
<keyword evidence="7 13" id="KW-0418">Kinase</keyword>
<keyword evidence="15" id="KW-0472">Membrane</keyword>